<keyword evidence="5" id="KW-1185">Reference proteome</keyword>
<dbReference type="InterPro" id="IPR011010">
    <property type="entry name" value="DNA_brk_join_enz"/>
</dbReference>
<evidence type="ECO:0000256" key="1">
    <source>
        <dbReference type="ARBA" id="ARBA00023172"/>
    </source>
</evidence>
<accession>A0A1G6LHE7</accession>
<proteinExistence type="predicted"/>
<name>A0A1G6LHE7_9ACTN</name>
<dbReference type="Gene3D" id="1.10.443.10">
    <property type="entry name" value="Intergrase catalytic core"/>
    <property type="match status" value="1"/>
</dbReference>
<dbReference type="Pfam" id="PF00589">
    <property type="entry name" value="Phage_integrase"/>
    <property type="match status" value="1"/>
</dbReference>
<feature type="region of interest" description="Disordered" evidence="2">
    <location>
        <begin position="1"/>
        <end position="29"/>
    </location>
</feature>
<keyword evidence="1" id="KW-0233">DNA recombination</keyword>
<sequence length="124" mass="14404">MPSPQAKYFERIDESRRKKGKTGPEWHLEQTDQTPVITTKYSERIKPSSLSRWWSLERGNYGLDDFSLHELRHTYLTLLAEKGVHPKVMQELAGHYSSQITMDVYTYVNMGAKREAVAAVSRLF</sequence>
<dbReference type="Proteomes" id="UP000198528">
    <property type="component" value="Unassembled WGS sequence"/>
</dbReference>
<feature type="domain" description="Tyr recombinase" evidence="3">
    <location>
        <begin position="1"/>
        <end position="118"/>
    </location>
</feature>
<gene>
    <name evidence="4" type="ORF">SAMN04487824_1146</name>
</gene>
<evidence type="ECO:0000313" key="5">
    <source>
        <dbReference type="Proteomes" id="UP000198528"/>
    </source>
</evidence>
<dbReference type="InterPro" id="IPR002104">
    <property type="entry name" value="Integrase_catalytic"/>
</dbReference>
<evidence type="ECO:0000256" key="2">
    <source>
        <dbReference type="SAM" id="MobiDB-lite"/>
    </source>
</evidence>
<reference evidence="5" key="1">
    <citation type="submission" date="2016-10" db="EMBL/GenBank/DDBJ databases">
        <authorList>
            <person name="Varghese N."/>
            <person name="Submissions S."/>
        </authorList>
    </citation>
    <scope>NUCLEOTIDE SEQUENCE [LARGE SCALE GENOMIC DNA]</scope>
    <source>
        <strain evidence="5">DSM 22619</strain>
    </source>
</reference>
<dbReference type="InterPro" id="IPR013762">
    <property type="entry name" value="Integrase-like_cat_sf"/>
</dbReference>
<dbReference type="AlphaFoldDB" id="A0A1G6LHE7"/>
<protein>
    <submittedName>
        <fullName evidence="4">Phage integrase family protein</fullName>
    </submittedName>
</protein>
<dbReference type="PROSITE" id="PS51898">
    <property type="entry name" value="TYR_RECOMBINASE"/>
    <property type="match status" value="1"/>
</dbReference>
<evidence type="ECO:0000313" key="4">
    <source>
        <dbReference type="EMBL" id="SDC42185.1"/>
    </source>
</evidence>
<dbReference type="GO" id="GO:0006310">
    <property type="term" value="P:DNA recombination"/>
    <property type="evidence" value="ECO:0007669"/>
    <property type="project" value="UniProtKB-KW"/>
</dbReference>
<dbReference type="EMBL" id="FMZL01000014">
    <property type="protein sequence ID" value="SDC42185.1"/>
    <property type="molecule type" value="Genomic_DNA"/>
</dbReference>
<feature type="compositionally biased region" description="Basic and acidic residues" evidence="2">
    <location>
        <begin position="8"/>
        <end position="29"/>
    </location>
</feature>
<organism evidence="4 5">
    <name type="scientific">Parafannyhessea umbonata</name>
    <dbReference type="NCBI Taxonomy" id="604330"/>
    <lineage>
        <taxon>Bacteria</taxon>
        <taxon>Bacillati</taxon>
        <taxon>Actinomycetota</taxon>
        <taxon>Coriobacteriia</taxon>
        <taxon>Coriobacteriales</taxon>
        <taxon>Atopobiaceae</taxon>
        <taxon>Parafannyhessea</taxon>
    </lineage>
</organism>
<dbReference type="GO" id="GO:0003677">
    <property type="term" value="F:DNA binding"/>
    <property type="evidence" value="ECO:0007669"/>
    <property type="project" value="InterPro"/>
</dbReference>
<dbReference type="GO" id="GO:0015074">
    <property type="term" value="P:DNA integration"/>
    <property type="evidence" value="ECO:0007669"/>
    <property type="project" value="InterPro"/>
</dbReference>
<dbReference type="RefSeq" id="WP_090846783.1">
    <property type="nucleotide sequence ID" value="NZ_FMZL01000014.1"/>
</dbReference>
<evidence type="ECO:0000259" key="3">
    <source>
        <dbReference type="PROSITE" id="PS51898"/>
    </source>
</evidence>
<dbReference type="SUPFAM" id="SSF56349">
    <property type="entry name" value="DNA breaking-rejoining enzymes"/>
    <property type="match status" value="1"/>
</dbReference>